<gene>
    <name evidence="1" type="ORF">QFC21_003900</name>
</gene>
<proteinExistence type="predicted"/>
<keyword evidence="2" id="KW-1185">Reference proteome</keyword>
<comment type="caution">
    <text evidence="1">The sequence shown here is derived from an EMBL/GenBank/DDBJ whole genome shotgun (WGS) entry which is preliminary data.</text>
</comment>
<accession>A0ACC2VKG1</accession>
<protein>
    <submittedName>
        <fullName evidence="1">Uncharacterized protein</fullName>
    </submittedName>
</protein>
<organism evidence="1 2">
    <name type="scientific">Naganishia friedmannii</name>
    <dbReference type="NCBI Taxonomy" id="89922"/>
    <lineage>
        <taxon>Eukaryota</taxon>
        <taxon>Fungi</taxon>
        <taxon>Dikarya</taxon>
        <taxon>Basidiomycota</taxon>
        <taxon>Agaricomycotina</taxon>
        <taxon>Tremellomycetes</taxon>
        <taxon>Filobasidiales</taxon>
        <taxon>Filobasidiaceae</taxon>
        <taxon>Naganishia</taxon>
    </lineage>
</organism>
<sequence length="434" mass="49000">MSIPNSVRQKTYRCQACPTDENRAKFKQLEEYATHLETERGWCKHCRAFFQTKEQATDHAYNTDYHCNICLKCFENESEAEAHRQNKHNDLQGDSSPVTKRDVYDDDPGSPLPTCHRCKKLFAKWTHYLDHECPVKQVDPANKFAPRTLQRTADGRLECYICETTFRTKGEATVHVKNQHYPVPSVLTFFHQRKVPDLASWLAKACGATGSASCRAADTYAVVLLTCPSAAPVIQAPTERAPAQTESRSVGIVPFSTVRNLKPYCREHDNIYKSSDNLVDHLISYHIGSALQCRTCNEEFTEAKAFKTHLAENQEHMKVILTVLVPSMHILARSDQRSNTSPRAVAPLRPPAQRIEAPVSVPNPPTTARQALPVVADRQMLPRGIGQKMNEAVQRRHLQERLTGHMRKRMDPGRPGRPPNAKTVRPGHGSDRLI</sequence>
<name>A0ACC2VKG1_9TREE</name>
<dbReference type="Proteomes" id="UP001227268">
    <property type="component" value="Unassembled WGS sequence"/>
</dbReference>
<reference evidence="1" key="1">
    <citation type="submission" date="2023-04" db="EMBL/GenBank/DDBJ databases">
        <title>Draft Genome sequencing of Naganishia species isolated from polar environments using Oxford Nanopore Technology.</title>
        <authorList>
            <person name="Leo P."/>
            <person name="Venkateswaran K."/>
        </authorList>
    </citation>
    <scope>NUCLEOTIDE SEQUENCE</scope>
    <source>
        <strain evidence="1">MNA-CCFEE 5423</strain>
    </source>
</reference>
<evidence type="ECO:0000313" key="1">
    <source>
        <dbReference type="EMBL" id="KAJ9099895.1"/>
    </source>
</evidence>
<evidence type="ECO:0000313" key="2">
    <source>
        <dbReference type="Proteomes" id="UP001227268"/>
    </source>
</evidence>
<dbReference type="EMBL" id="JASBWT010000012">
    <property type="protein sequence ID" value="KAJ9099895.1"/>
    <property type="molecule type" value="Genomic_DNA"/>
</dbReference>